<protein>
    <recommendedName>
        <fullName evidence="2">DUF1648 domain-containing protein</fullName>
    </recommendedName>
</protein>
<accession>A0A0A1MK91</accession>
<dbReference type="STRING" id="545501.BN997_00053"/>
<name>A0A0A1MK91_9BACI</name>
<dbReference type="Proteomes" id="UP000040453">
    <property type="component" value="Unassembled WGS sequence"/>
</dbReference>
<feature type="transmembrane region" description="Helical" evidence="1">
    <location>
        <begin position="93"/>
        <end position="110"/>
    </location>
</feature>
<feature type="transmembrane region" description="Helical" evidence="1">
    <location>
        <begin position="166"/>
        <end position="187"/>
    </location>
</feature>
<dbReference type="OrthoDB" id="9808690at2"/>
<sequence length="204" mass="23869">MYWWCERGEKLFSFSLYSIFLRKKEGTLIMETNPPNLNLKMTAIEKLLNVLGILSYSGVIVYIIFTWDAIPNQIPGHYNEAGEVTRWGGREELFILLGIGLLLWFGMTVMERFPHVYNYRNLTEANVKGQYINSRMLVNVLKNEIAILFPFIIWNDIRVARGLPSYINTWSLVFIILLFAGTIAFFIKKMRENSLFKRVEVRGR</sequence>
<keyword evidence="1" id="KW-0472">Membrane</keyword>
<evidence type="ECO:0000313" key="3">
    <source>
        <dbReference type="EMBL" id="CEI80259.1"/>
    </source>
</evidence>
<keyword evidence="4" id="KW-1185">Reference proteome</keyword>
<reference evidence="3 4" key="1">
    <citation type="submission" date="2014-11" db="EMBL/GenBank/DDBJ databases">
        <authorList>
            <person name="Urmite Genomes Urmite Genomes"/>
        </authorList>
    </citation>
    <scope>NUCLEOTIDE SEQUENCE [LARGE SCALE GENOMIC DNA]</scope>
    <source>
        <strain evidence="3 4">Oc5</strain>
    </source>
</reference>
<keyword evidence="1" id="KW-0812">Transmembrane</keyword>
<proteinExistence type="predicted"/>
<organism evidence="3 4">
    <name type="scientific">Oceanobacillus oncorhynchi</name>
    <dbReference type="NCBI Taxonomy" id="545501"/>
    <lineage>
        <taxon>Bacteria</taxon>
        <taxon>Bacillati</taxon>
        <taxon>Bacillota</taxon>
        <taxon>Bacilli</taxon>
        <taxon>Bacillales</taxon>
        <taxon>Bacillaceae</taxon>
        <taxon>Oceanobacillus</taxon>
    </lineage>
</organism>
<evidence type="ECO:0000256" key="1">
    <source>
        <dbReference type="SAM" id="Phobius"/>
    </source>
</evidence>
<evidence type="ECO:0000259" key="2">
    <source>
        <dbReference type="Pfam" id="PF07853"/>
    </source>
</evidence>
<dbReference type="EMBL" id="CDGG01000001">
    <property type="protein sequence ID" value="CEI80259.1"/>
    <property type="molecule type" value="Genomic_DNA"/>
</dbReference>
<keyword evidence="1" id="KW-1133">Transmembrane helix</keyword>
<evidence type="ECO:0000313" key="4">
    <source>
        <dbReference type="Proteomes" id="UP000040453"/>
    </source>
</evidence>
<feature type="transmembrane region" description="Helical" evidence="1">
    <location>
        <begin position="136"/>
        <end position="154"/>
    </location>
</feature>
<feature type="domain" description="DUF1648" evidence="2">
    <location>
        <begin position="60"/>
        <end position="100"/>
    </location>
</feature>
<dbReference type="Pfam" id="PF07853">
    <property type="entry name" value="DUF1648"/>
    <property type="match status" value="1"/>
</dbReference>
<feature type="transmembrane region" description="Helical" evidence="1">
    <location>
        <begin position="47"/>
        <end position="65"/>
    </location>
</feature>
<dbReference type="AlphaFoldDB" id="A0A0A1MK91"/>
<dbReference type="InterPro" id="IPR012867">
    <property type="entry name" value="DUF1648"/>
</dbReference>
<gene>
    <name evidence="3" type="ORF">BN997_00053</name>
</gene>